<organism evidence="2 3">
    <name type="scientific">Paratractidigestivibacter faecalis</name>
    <dbReference type="NCBI Taxonomy" id="2292441"/>
    <lineage>
        <taxon>Bacteria</taxon>
        <taxon>Bacillati</taxon>
        <taxon>Actinomycetota</taxon>
        <taxon>Coriobacteriia</taxon>
        <taxon>Coriobacteriales</taxon>
        <taxon>Atopobiaceae</taxon>
        <taxon>Paratractidigestivibacter</taxon>
    </lineage>
</organism>
<dbReference type="Proteomes" id="UP001478817">
    <property type="component" value="Unassembled WGS sequence"/>
</dbReference>
<proteinExistence type="predicted"/>
<sequence>MTLDESNTYERLLRKSQEAFLLAIELYNRPSIRYHAEGCAFFLCNAWELMLKAYIIRRDGEEAVYYKDNPGRTLSLNNCLSRVFTNENDPLRINLEKIIDLRNTSTHFVTDEYELFYGPLLQVCVKNFDDKLREFHGKEISDIIPESYLVLSVKRDLIDPEKVRTKYSPEVAEKLLTMNNSVAFGAGDDGSPPLFRPI</sequence>
<comment type="caution">
    <text evidence="2">The sequence shown here is derived from an EMBL/GenBank/DDBJ whole genome shotgun (WGS) entry which is preliminary data.</text>
</comment>
<evidence type="ECO:0000259" key="1">
    <source>
        <dbReference type="Pfam" id="PF12358"/>
    </source>
</evidence>
<evidence type="ECO:0000313" key="2">
    <source>
        <dbReference type="EMBL" id="MEQ2637144.1"/>
    </source>
</evidence>
<dbReference type="InterPro" id="IPR022104">
    <property type="entry name" value="DUF3644"/>
</dbReference>
<dbReference type="RefSeq" id="WP_349181552.1">
    <property type="nucleotide sequence ID" value="NZ_JBBNGS010000003.1"/>
</dbReference>
<feature type="domain" description="DUF3644" evidence="1">
    <location>
        <begin position="11"/>
        <end position="182"/>
    </location>
</feature>
<gene>
    <name evidence="2" type="ORF">AAAT05_02090</name>
</gene>
<protein>
    <submittedName>
        <fullName evidence="2">DUF3644 domain-containing protein</fullName>
    </submittedName>
</protein>
<accession>A0ABV1IEQ6</accession>
<dbReference type="EMBL" id="JBBNGS010000003">
    <property type="protein sequence ID" value="MEQ2637144.1"/>
    <property type="molecule type" value="Genomic_DNA"/>
</dbReference>
<name>A0ABV1IEQ6_9ACTN</name>
<evidence type="ECO:0000313" key="3">
    <source>
        <dbReference type="Proteomes" id="UP001478817"/>
    </source>
</evidence>
<dbReference type="Pfam" id="PF12358">
    <property type="entry name" value="DUF3644"/>
    <property type="match status" value="1"/>
</dbReference>
<reference evidence="2 3" key="1">
    <citation type="submission" date="2024-04" db="EMBL/GenBank/DDBJ databases">
        <title>Human intestinal bacterial collection.</title>
        <authorList>
            <person name="Pauvert C."/>
            <person name="Hitch T.C.A."/>
            <person name="Clavel T."/>
        </authorList>
    </citation>
    <scope>NUCLEOTIDE SEQUENCE [LARGE SCALE GENOMIC DNA]</scope>
    <source>
        <strain evidence="2 3">CLA-AA-H197</strain>
    </source>
</reference>
<keyword evidence="3" id="KW-1185">Reference proteome</keyword>